<evidence type="ECO:0000313" key="3">
    <source>
        <dbReference type="Proteomes" id="UP001285908"/>
    </source>
</evidence>
<proteinExistence type="predicted"/>
<protein>
    <recommendedName>
        <fullName evidence="1">Heterokaryon incompatibility domain-containing protein</fullName>
    </recommendedName>
</protein>
<dbReference type="PANTHER" id="PTHR24148:SF64">
    <property type="entry name" value="HETEROKARYON INCOMPATIBILITY DOMAIN-CONTAINING PROTEIN"/>
    <property type="match status" value="1"/>
</dbReference>
<dbReference type="EMBL" id="JAULSX010000001">
    <property type="protein sequence ID" value="KAK3499085.1"/>
    <property type="molecule type" value="Genomic_DNA"/>
</dbReference>
<evidence type="ECO:0000313" key="2">
    <source>
        <dbReference type="EMBL" id="KAK3499085.1"/>
    </source>
</evidence>
<accession>A0AAJ0IEV4</accession>
<dbReference type="InterPro" id="IPR010730">
    <property type="entry name" value="HET"/>
</dbReference>
<dbReference type="AlphaFoldDB" id="A0AAJ0IEV4"/>
<organism evidence="2 3">
    <name type="scientific">Neurospora hispaniola</name>
    <dbReference type="NCBI Taxonomy" id="588809"/>
    <lineage>
        <taxon>Eukaryota</taxon>
        <taxon>Fungi</taxon>
        <taxon>Dikarya</taxon>
        <taxon>Ascomycota</taxon>
        <taxon>Pezizomycotina</taxon>
        <taxon>Sordariomycetes</taxon>
        <taxon>Sordariomycetidae</taxon>
        <taxon>Sordariales</taxon>
        <taxon>Sordariaceae</taxon>
        <taxon>Neurospora</taxon>
    </lineage>
</organism>
<comment type="caution">
    <text evidence="2">The sequence shown here is derived from an EMBL/GenBank/DDBJ whole genome shotgun (WGS) entry which is preliminary data.</text>
</comment>
<reference evidence="2 3" key="1">
    <citation type="journal article" date="2023" name="Mol. Phylogenet. Evol.">
        <title>Genome-scale phylogeny and comparative genomics of the fungal order Sordariales.</title>
        <authorList>
            <person name="Hensen N."/>
            <person name="Bonometti L."/>
            <person name="Westerberg I."/>
            <person name="Brannstrom I.O."/>
            <person name="Guillou S."/>
            <person name="Cros-Aarteil S."/>
            <person name="Calhoun S."/>
            <person name="Haridas S."/>
            <person name="Kuo A."/>
            <person name="Mondo S."/>
            <person name="Pangilinan J."/>
            <person name="Riley R."/>
            <person name="LaButti K."/>
            <person name="Andreopoulos B."/>
            <person name="Lipzen A."/>
            <person name="Chen C."/>
            <person name="Yan M."/>
            <person name="Daum C."/>
            <person name="Ng V."/>
            <person name="Clum A."/>
            <person name="Steindorff A."/>
            <person name="Ohm R.A."/>
            <person name="Martin F."/>
            <person name="Silar P."/>
            <person name="Natvig D.O."/>
            <person name="Lalanne C."/>
            <person name="Gautier V."/>
            <person name="Ament-Velasquez S.L."/>
            <person name="Kruys A."/>
            <person name="Hutchinson M.I."/>
            <person name="Powell A.J."/>
            <person name="Barry K."/>
            <person name="Miller A.N."/>
            <person name="Grigoriev I.V."/>
            <person name="Debuchy R."/>
            <person name="Gladieux P."/>
            <person name="Hiltunen Thoren M."/>
            <person name="Johannesson H."/>
        </authorList>
    </citation>
    <scope>NUCLEOTIDE SEQUENCE [LARGE SCALE GENOMIC DNA]</scope>
    <source>
        <strain evidence="2 3">FGSC 10403</strain>
    </source>
</reference>
<dbReference type="InterPro" id="IPR052895">
    <property type="entry name" value="HetReg/Transcr_Mod"/>
</dbReference>
<feature type="domain" description="Heterokaryon incompatibility" evidence="1">
    <location>
        <begin position="120"/>
        <end position="286"/>
    </location>
</feature>
<name>A0AAJ0IEV4_9PEZI</name>
<dbReference type="GeneID" id="87876146"/>
<keyword evidence="3" id="KW-1185">Reference proteome</keyword>
<evidence type="ECO:0000259" key="1">
    <source>
        <dbReference type="Pfam" id="PF06985"/>
    </source>
</evidence>
<dbReference type="Pfam" id="PF06985">
    <property type="entry name" value="HET"/>
    <property type="match status" value="1"/>
</dbReference>
<dbReference type="RefSeq" id="XP_062696718.1">
    <property type="nucleotide sequence ID" value="XM_062838524.1"/>
</dbReference>
<gene>
    <name evidence="2" type="ORF">B0T23DRAFT_400758</name>
</gene>
<sequence length="816" mass="94172">MNRDLRDSDDDCQQTLGQIARHHGRSIVEMLVQIQNAKTEEWKPTKFLQPLECLQLIDRPLSNTIKPLDSDTITVPKLLDDIKVQRGFPRISGGQEFPVQNEGRFMNRCHLNVLDGQTKYIAVSYTWNPPDGHDNTSGRYWIAKRAGNGFEQSPIRNSLLDRITNYMRALCVEHLWIDQHCIVQTTTCTMSHCAHDDCNEKREAVHAMDLVFASSEYPTAFLSRSIDTWWDLRLLHGLLRHSWLMHYSSYGYGVSIRSHRHAKDTLKLVHRLICDPWWARAWPFQERHVTNSRLQLLWRYPPHLEKQKQALFPEMQVPGEISIQAIEFLTQADMLCRAMMVRHISSELHPEETSELHPEENEMIRRVFQAVVHDGPWLGSRPIIPALVDTAISKDVAKHWDRVAIIGNCCRYTKRLELQYLQQTDKSLKVLNNRRKRDEQRAADMTVSQYLTSRLCRNGYYASRCGFLDVTFTMKGIRTEGHLWKLGKVIDASVWSVGDPVIFKPDPSKWPMDNIRCRILIAKLKASGYSNLAENLQQLLRHSITDCLFRPNHSKGGQSTPPLATLEVIDAIGRGKKPSSYSALFVWEGNWFDNVGDHEQNNTLFPTMVFTATRVNDFSSPFDPIDEHPKFSSEEGKFHRHLSLEVEIENPGAKNTKRWISGLHFPEICMRPSRQVVFPWPHELAAIGGHHRIYGEIASDLYKWDNPIYERTGRRLSDTCCFMNSICPLLTPMGLRSRRVKTFGHHYYERYNGIVMPVACVDCTGPHHREAVLLEQQHGDKICWEVRRNCKLPTSGHLNLLSSITGKEKNQTHISE</sequence>
<dbReference type="PANTHER" id="PTHR24148">
    <property type="entry name" value="ANKYRIN REPEAT DOMAIN-CONTAINING PROTEIN 39 HOMOLOG-RELATED"/>
    <property type="match status" value="1"/>
</dbReference>
<dbReference type="Proteomes" id="UP001285908">
    <property type="component" value="Unassembled WGS sequence"/>
</dbReference>